<sequence length="119" mass="13317">MTAQMTIITGVAWLVGYGVGRLRPWRRLGDWAQDQVRFAGSWARGGTIRQAVLVLVHVITAPRTSWRTPTDRPPNRSTRPNATRTGAPTGARKTREEQHEHRAARRVRGRAGPHQPAPK</sequence>
<name>A0ABN1EV94_9ACTN</name>
<evidence type="ECO:0000313" key="2">
    <source>
        <dbReference type="EMBL" id="GAA0575417.1"/>
    </source>
</evidence>
<keyword evidence="3" id="KW-1185">Reference proteome</keyword>
<dbReference type="Proteomes" id="UP001501576">
    <property type="component" value="Unassembled WGS sequence"/>
</dbReference>
<evidence type="ECO:0000313" key="3">
    <source>
        <dbReference type="Proteomes" id="UP001501576"/>
    </source>
</evidence>
<accession>A0ABN1EV94</accession>
<organism evidence="2 3">
    <name type="scientific">Streptomyces mordarskii</name>
    <dbReference type="NCBI Taxonomy" id="1226758"/>
    <lineage>
        <taxon>Bacteria</taxon>
        <taxon>Bacillati</taxon>
        <taxon>Actinomycetota</taxon>
        <taxon>Actinomycetes</taxon>
        <taxon>Kitasatosporales</taxon>
        <taxon>Streptomycetaceae</taxon>
        <taxon>Streptomyces</taxon>
    </lineage>
</organism>
<comment type="caution">
    <text evidence="2">The sequence shown here is derived from an EMBL/GenBank/DDBJ whole genome shotgun (WGS) entry which is preliminary data.</text>
</comment>
<proteinExistence type="predicted"/>
<feature type="region of interest" description="Disordered" evidence="1">
    <location>
        <begin position="64"/>
        <end position="119"/>
    </location>
</feature>
<gene>
    <name evidence="2" type="ORF">GCM10010390_92950</name>
</gene>
<reference evidence="2 3" key="1">
    <citation type="journal article" date="2019" name="Int. J. Syst. Evol. Microbiol.">
        <title>The Global Catalogue of Microorganisms (GCM) 10K type strain sequencing project: providing services to taxonomists for standard genome sequencing and annotation.</title>
        <authorList>
            <consortium name="The Broad Institute Genomics Platform"/>
            <consortium name="The Broad Institute Genome Sequencing Center for Infectious Disease"/>
            <person name="Wu L."/>
            <person name="Ma J."/>
        </authorList>
    </citation>
    <scope>NUCLEOTIDE SEQUENCE [LARGE SCALE GENOMIC DNA]</scope>
    <source>
        <strain evidence="2 3">JCM 5052</strain>
    </source>
</reference>
<protein>
    <recommendedName>
        <fullName evidence="4">Transposase</fullName>
    </recommendedName>
</protein>
<feature type="compositionally biased region" description="Basic residues" evidence="1">
    <location>
        <begin position="102"/>
        <end position="111"/>
    </location>
</feature>
<dbReference type="EMBL" id="BAAABZ010000102">
    <property type="protein sequence ID" value="GAA0575417.1"/>
    <property type="molecule type" value="Genomic_DNA"/>
</dbReference>
<evidence type="ECO:0008006" key="4">
    <source>
        <dbReference type="Google" id="ProtNLM"/>
    </source>
</evidence>
<feature type="compositionally biased region" description="Polar residues" evidence="1">
    <location>
        <begin position="75"/>
        <end position="86"/>
    </location>
</feature>
<evidence type="ECO:0000256" key="1">
    <source>
        <dbReference type="SAM" id="MobiDB-lite"/>
    </source>
</evidence>